<sequence>MLRIHFTASELAQSRMVAGLGPMVEGAFALHLFAHSGDAVLRPWRHRVRAELDLYVDELEALAERTRNPHALLAALGQCVGHEPQEDTTVNRSLLAAFVRVAVMPYWSGVKSELEKVREVRARIVITNGIERLLDNLHPKLHWHNSVLEIHDGPDRDIHLGGRGLVLSPSFFLGGQSCVFIDRERESGGPVLSFPTSTERRRDTWFGLVEPDDSALGALVGHTRAAALQALTDSCSTGELADRLGISLAGASKHAAVLRRAGLITTSRNRNKAIHILTSLGMALLQRHRQEASFAVPPTLRPGAPAGRVRIPVQGGVS</sequence>
<evidence type="ECO:0000313" key="3">
    <source>
        <dbReference type="EMBL" id="TWV16377.1"/>
    </source>
</evidence>
<dbReference type="Pfam" id="PF12840">
    <property type="entry name" value="HTH_20"/>
    <property type="match status" value="1"/>
</dbReference>
<name>A0A8G2E0F9_9ACTN</name>
<proteinExistence type="predicted"/>
<reference evidence="3" key="3">
    <citation type="submission" date="2019-07" db="EMBL/GenBank/DDBJ databases">
        <authorList>
            <person name="Pylro V."/>
            <person name="Dias A."/>
            <person name="Andreote F."/>
            <person name="Varani A."/>
            <person name="Andreote C."/>
            <person name="Bernardo E."/>
            <person name="Martins T."/>
        </authorList>
    </citation>
    <scope>NUCLEOTIDE SEQUENCE</scope>
    <source>
        <strain evidence="3">77</strain>
    </source>
</reference>
<accession>A0A8G2E0F9</accession>
<dbReference type="CDD" id="cd00090">
    <property type="entry name" value="HTH_ARSR"/>
    <property type="match status" value="1"/>
</dbReference>
<evidence type="ECO:0000313" key="1">
    <source>
        <dbReference type="EMBL" id="RZE23666.1"/>
    </source>
</evidence>
<comment type="caution">
    <text evidence="1">The sequence shown here is derived from an EMBL/GenBank/DDBJ whole genome shotgun (WGS) entry which is preliminary data.</text>
</comment>
<reference evidence="6" key="2">
    <citation type="journal article" date="2019" name="Microbiol. Resour. Announc.">
        <title>Draft Genomic Sequences of Streptomyces misionensis and Streptomyces albidoflavus, bacteria applied for phytopathogen biocontrol.</title>
        <authorList>
            <person name="Pylro V."/>
            <person name="Dias A."/>
            <person name="Andreote F."/>
            <person name="Varani A."/>
            <person name="Andreote C."/>
            <person name="Bernardo E."/>
            <person name="Martins T."/>
        </authorList>
    </citation>
    <scope>NUCLEOTIDE SEQUENCE [LARGE SCALE GENOMIC DNA]</scope>
    <source>
        <strain evidence="6">77</strain>
    </source>
</reference>
<protein>
    <submittedName>
        <fullName evidence="1">ArsR family transcriptional regulator</fullName>
    </submittedName>
    <submittedName>
        <fullName evidence="3">Winged helix-turn-helix transcriptional regulator</fullName>
    </submittedName>
</protein>
<dbReference type="InterPro" id="IPR036388">
    <property type="entry name" value="WH-like_DNA-bd_sf"/>
</dbReference>
<dbReference type="EMBL" id="PKLL01000014">
    <property type="protein sequence ID" value="RZE23666.1"/>
    <property type="molecule type" value="Genomic_DNA"/>
</dbReference>
<dbReference type="Proteomes" id="UP000292693">
    <property type="component" value="Unassembled WGS sequence"/>
</dbReference>
<evidence type="ECO:0000313" key="2">
    <source>
        <dbReference type="EMBL" id="RZE40680.1"/>
    </source>
</evidence>
<evidence type="ECO:0000313" key="4">
    <source>
        <dbReference type="Proteomes" id="UP000292095"/>
    </source>
</evidence>
<dbReference type="EMBL" id="VOGX01000092">
    <property type="protein sequence ID" value="TWV16377.1"/>
    <property type="molecule type" value="Genomic_DNA"/>
</dbReference>
<reference evidence="4 5" key="1">
    <citation type="submission" date="2017-12" db="EMBL/GenBank/DDBJ databases">
        <title>Population genomics insights into the ecological differentiation and adaptive evolution in streptomycetes.</title>
        <authorList>
            <person name="Li Y."/>
            <person name="Huang Y."/>
        </authorList>
    </citation>
    <scope>NUCLEOTIDE SEQUENCE [LARGE SCALE GENOMIC DNA]</scope>
    <source>
        <strain evidence="2 4">FXJ.2339</strain>
        <strain evidence="1 5">NBRC 100770</strain>
    </source>
</reference>
<evidence type="ECO:0000313" key="5">
    <source>
        <dbReference type="Proteomes" id="UP000292693"/>
    </source>
</evidence>
<dbReference type="PANTHER" id="PTHR43132">
    <property type="entry name" value="ARSENICAL RESISTANCE OPERON REPRESSOR ARSR-RELATED"/>
    <property type="match status" value="1"/>
</dbReference>
<gene>
    <name evidence="2" type="ORF">C0Q91_12815</name>
    <name evidence="1" type="ORF">C0Q92_12820</name>
    <name evidence="3" type="ORF">FRZ02_31850</name>
</gene>
<dbReference type="InterPro" id="IPR036390">
    <property type="entry name" value="WH_DNA-bd_sf"/>
</dbReference>
<keyword evidence="6" id="KW-1185">Reference proteome</keyword>
<organism evidence="1 5">
    <name type="scientific">Streptomyces albidoflavus</name>
    <dbReference type="NCBI Taxonomy" id="1886"/>
    <lineage>
        <taxon>Bacteria</taxon>
        <taxon>Bacillati</taxon>
        <taxon>Actinomycetota</taxon>
        <taxon>Actinomycetes</taxon>
        <taxon>Kitasatosporales</taxon>
        <taxon>Streptomycetaceae</taxon>
        <taxon>Streptomyces</taxon>
        <taxon>Streptomyces albidoflavus group</taxon>
    </lineage>
</organism>
<dbReference type="InterPro" id="IPR011991">
    <property type="entry name" value="ArsR-like_HTH"/>
</dbReference>
<evidence type="ECO:0000313" key="6">
    <source>
        <dbReference type="Proteomes" id="UP000318052"/>
    </source>
</evidence>
<dbReference type="Gene3D" id="1.10.10.10">
    <property type="entry name" value="Winged helix-like DNA-binding domain superfamily/Winged helix DNA-binding domain"/>
    <property type="match status" value="1"/>
</dbReference>
<dbReference type="Proteomes" id="UP000292095">
    <property type="component" value="Unassembled WGS sequence"/>
</dbReference>
<dbReference type="EMBL" id="PKLK01000014">
    <property type="protein sequence ID" value="RZE40680.1"/>
    <property type="molecule type" value="Genomic_DNA"/>
</dbReference>
<dbReference type="PANTHER" id="PTHR43132:SF8">
    <property type="entry name" value="HTH-TYPE TRANSCRIPTIONAL REGULATOR KMTR"/>
    <property type="match status" value="1"/>
</dbReference>
<dbReference type="AlphaFoldDB" id="A0A8G2E0F9"/>
<dbReference type="RefSeq" id="WP_078842881.1">
    <property type="nucleotide sequence ID" value="NZ_JBEXJU010000011.1"/>
</dbReference>
<dbReference type="SUPFAM" id="SSF46785">
    <property type="entry name" value="Winged helix' DNA-binding domain"/>
    <property type="match status" value="1"/>
</dbReference>
<dbReference type="Proteomes" id="UP000318052">
    <property type="component" value="Unassembled WGS sequence"/>
</dbReference>
<dbReference type="InterPro" id="IPR051011">
    <property type="entry name" value="Metal_resp_trans_reg"/>
</dbReference>